<feature type="transmembrane region" description="Helical" evidence="6">
    <location>
        <begin position="321"/>
        <end position="342"/>
    </location>
</feature>
<keyword evidence="2" id="KW-1003">Cell membrane</keyword>
<sequence length="403" mass="46105">MVFRAIGGLTINKLFAVFFGTNGITLLSHFQNLTSLFTLLPSEGVNRAVMKHWSDPKASEESKHKLWQTGFWISNLIFIVIFAILYFWWKDYFFGRFVEHYSIGQFLIIFLPAIFLMLMTGLLNSVILSFRDVKGYALVSISGILLLVAVVFWSVNLGNLDQALLSFVVGYALMFFCSLVYFILNKDKIKLSIGVPDSASLKKISQFVLMAISSIVFGKLLDFMVRDYVIELYGLDRTGLWQSVTKMSSSYLLVFSGTVGVVYYPKMASLIHDEIALRSYVLKVMGFVAFITVICLGIYYLNSEFVLNLFFAKGFDRAAYLVRFQAIGDFFCVLSYLLAYLLSARVQTVKYIVAQLFSALIYIILIYALMDRFNLEALTLAYLWRHIGFFLILILLNRKFLFK</sequence>
<feature type="transmembrane region" description="Helical" evidence="6">
    <location>
        <begin position="204"/>
        <end position="225"/>
    </location>
</feature>
<evidence type="ECO:0000256" key="3">
    <source>
        <dbReference type="ARBA" id="ARBA00022692"/>
    </source>
</evidence>
<dbReference type="PANTHER" id="PTHR30250">
    <property type="entry name" value="PST FAMILY PREDICTED COLANIC ACID TRANSPORTER"/>
    <property type="match status" value="1"/>
</dbReference>
<feature type="transmembrane region" description="Helical" evidence="6">
    <location>
        <begin position="250"/>
        <end position="268"/>
    </location>
</feature>
<evidence type="ECO:0008006" key="9">
    <source>
        <dbReference type="Google" id="ProtNLM"/>
    </source>
</evidence>
<feature type="transmembrane region" description="Helical" evidence="6">
    <location>
        <begin position="135"/>
        <end position="157"/>
    </location>
</feature>
<evidence type="ECO:0000313" key="7">
    <source>
        <dbReference type="EMBL" id="KYG78799.1"/>
    </source>
</evidence>
<comment type="subcellular location">
    <subcellularLocation>
        <location evidence="1">Cell membrane</location>
        <topology evidence="1">Multi-pass membrane protein</topology>
    </subcellularLocation>
</comment>
<dbReference type="GO" id="GO:0005886">
    <property type="term" value="C:plasma membrane"/>
    <property type="evidence" value="ECO:0007669"/>
    <property type="project" value="UniProtKB-SubCell"/>
</dbReference>
<evidence type="ECO:0000256" key="4">
    <source>
        <dbReference type="ARBA" id="ARBA00022989"/>
    </source>
</evidence>
<feature type="transmembrane region" description="Helical" evidence="6">
    <location>
        <begin position="382"/>
        <end position="401"/>
    </location>
</feature>
<organism evidence="7 8">
    <name type="scientific">Roseivirga echinicomitans</name>
    <dbReference type="NCBI Taxonomy" id="296218"/>
    <lineage>
        <taxon>Bacteria</taxon>
        <taxon>Pseudomonadati</taxon>
        <taxon>Bacteroidota</taxon>
        <taxon>Cytophagia</taxon>
        <taxon>Cytophagales</taxon>
        <taxon>Roseivirgaceae</taxon>
        <taxon>Roseivirga</taxon>
    </lineage>
</organism>
<keyword evidence="5 6" id="KW-0472">Membrane</keyword>
<gene>
    <name evidence="7" type="ORF">AWN68_03990</name>
</gene>
<proteinExistence type="predicted"/>
<feature type="transmembrane region" description="Helical" evidence="6">
    <location>
        <begin position="101"/>
        <end position="123"/>
    </location>
</feature>
<feature type="transmembrane region" description="Helical" evidence="6">
    <location>
        <begin position="349"/>
        <end position="370"/>
    </location>
</feature>
<feature type="transmembrane region" description="Helical" evidence="6">
    <location>
        <begin position="280"/>
        <end position="301"/>
    </location>
</feature>
<dbReference type="PANTHER" id="PTHR30250:SF30">
    <property type="entry name" value="LIPID III FLIPPASE"/>
    <property type="match status" value="1"/>
</dbReference>
<dbReference type="STRING" id="296218.AWN68_03990"/>
<dbReference type="Proteomes" id="UP000075615">
    <property type="component" value="Unassembled WGS sequence"/>
</dbReference>
<accession>A0A150XJ83</accession>
<comment type="caution">
    <text evidence="7">The sequence shown here is derived from an EMBL/GenBank/DDBJ whole genome shotgun (WGS) entry which is preliminary data.</text>
</comment>
<evidence type="ECO:0000313" key="8">
    <source>
        <dbReference type="Proteomes" id="UP000075615"/>
    </source>
</evidence>
<evidence type="ECO:0000256" key="5">
    <source>
        <dbReference type="ARBA" id="ARBA00023136"/>
    </source>
</evidence>
<dbReference type="InterPro" id="IPR050833">
    <property type="entry name" value="Poly_Biosynth_Transport"/>
</dbReference>
<evidence type="ECO:0000256" key="1">
    <source>
        <dbReference type="ARBA" id="ARBA00004651"/>
    </source>
</evidence>
<dbReference type="EMBL" id="LRDB01000012">
    <property type="protein sequence ID" value="KYG78799.1"/>
    <property type="molecule type" value="Genomic_DNA"/>
</dbReference>
<keyword evidence="4 6" id="KW-1133">Transmembrane helix</keyword>
<feature type="transmembrane region" description="Helical" evidence="6">
    <location>
        <begin position="163"/>
        <end position="184"/>
    </location>
</feature>
<name>A0A150XJ83_9BACT</name>
<evidence type="ECO:0000256" key="2">
    <source>
        <dbReference type="ARBA" id="ARBA00022475"/>
    </source>
</evidence>
<reference evidence="7 8" key="1">
    <citation type="submission" date="2016-01" db="EMBL/GenBank/DDBJ databases">
        <title>Genome sequencing of Roseivirga echinicomitans KMM 6058.</title>
        <authorList>
            <person name="Selvaratnam C."/>
            <person name="Thevarajoo S."/>
            <person name="Goh K.M."/>
            <person name="Ee R."/>
            <person name="Chan K.-G."/>
            <person name="Chong C.S."/>
        </authorList>
    </citation>
    <scope>NUCLEOTIDE SEQUENCE [LARGE SCALE GENOMIC DNA]</scope>
    <source>
        <strain evidence="7 8">KMM 6058</strain>
    </source>
</reference>
<evidence type="ECO:0000256" key="6">
    <source>
        <dbReference type="SAM" id="Phobius"/>
    </source>
</evidence>
<dbReference type="AlphaFoldDB" id="A0A150XJ83"/>
<feature type="transmembrane region" description="Helical" evidence="6">
    <location>
        <begin position="71"/>
        <end position="89"/>
    </location>
</feature>
<keyword evidence="3 6" id="KW-0812">Transmembrane</keyword>
<keyword evidence="8" id="KW-1185">Reference proteome</keyword>
<protein>
    <recommendedName>
        <fullName evidence="9">Polysaccharide biosynthesis protein</fullName>
    </recommendedName>
</protein>